<gene>
    <name evidence="1" type="ORF">LCGC14_2200450</name>
</gene>
<accession>A0A0F9FU85</accession>
<name>A0A0F9FU85_9ZZZZ</name>
<reference evidence="1" key="1">
    <citation type="journal article" date="2015" name="Nature">
        <title>Complex archaea that bridge the gap between prokaryotes and eukaryotes.</title>
        <authorList>
            <person name="Spang A."/>
            <person name="Saw J.H."/>
            <person name="Jorgensen S.L."/>
            <person name="Zaremba-Niedzwiedzka K."/>
            <person name="Martijn J."/>
            <person name="Lind A.E."/>
            <person name="van Eijk R."/>
            <person name="Schleper C."/>
            <person name="Guy L."/>
            <person name="Ettema T.J."/>
        </authorList>
    </citation>
    <scope>NUCLEOTIDE SEQUENCE</scope>
</reference>
<evidence type="ECO:0000313" key="1">
    <source>
        <dbReference type="EMBL" id="KKL60925.1"/>
    </source>
</evidence>
<sequence>MPHFNPGEKARVKIGFTAHYETKTGRINQIPDGTIVIINHANSPDYSTYDVTTGGNGGIGQGGFPAIFLEKIMPE</sequence>
<protein>
    <submittedName>
        <fullName evidence="1">Uncharacterized protein</fullName>
    </submittedName>
</protein>
<proteinExistence type="predicted"/>
<comment type="caution">
    <text evidence="1">The sequence shown here is derived from an EMBL/GenBank/DDBJ whole genome shotgun (WGS) entry which is preliminary data.</text>
</comment>
<dbReference type="EMBL" id="LAZR01028982">
    <property type="protein sequence ID" value="KKL60925.1"/>
    <property type="molecule type" value="Genomic_DNA"/>
</dbReference>
<organism evidence="1">
    <name type="scientific">marine sediment metagenome</name>
    <dbReference type="NCBI Taxonomy" id="412755"/>
    <lineage>
        <taxon>unclassified sequences</taxon>
        <taxon>metagenomes</taxon>
        <taxon>ecological metagenomes</taxon>
    </lineage>
</organism>
<dbReference type="AlphaFoldDB" id="A0A0F9FU85"/>